<evidence type="ECO:0000313" key="1">
    <source>
        <dbReference type="EMBL" id="UOL49343.1"/>
    </source>
</evidence>
<name>A0AAE9KGA3_9CAUD</name>
<dbReference type="Proteomes" id="UP000831041">
    <property type="component" value="Segment"/>
</dbReference>
<proteinExistence type="predicted"/>
<accession>A0AAE9KGA3</accession>
<evidence type="ECO:0000313" key="2">
    <source>
        <dbReference type="Proteomes" id="UP000831041"/>
    </source>
</evidence>
<dbReference type="EMBL" id="OM937123">
    <property type="protein sequence ID" value="UOL49343.1"/>
    <property type="molecule type" value="Genomic_DNA"/>
</dbReference>
<sequence length="55" mass="6132">MTIYRGIFGSLYAVNQHGVVCVKPNGSEWHASHYSLEGFQDAINKGYLTEVVDDN</sequence>
<protein>
    <submittedName>
        <fullName evidence="1">Uncharacterized protein</fullName>
    </submittedName>
</protein>
<organism evidence="1 2">
    <name type="scientific">Escherichia phage CY1</name>
    <dbReference type="NCBI Taxonomy" id="2930332"/>
    <lineage>
        <taxon>Viruses</taxon>
        <taxon>Duplodnaviria</taxon>
        <taxon>Heunggongvirae</taxon>
        <taxon>Uroviricota</taxon>
        <taxon>Caudoviricetes</taxon>
        <taxon>Autographivirales</taxon>
        <taxon>Autotranscriptaviridae</taxon>
        <taxon>Studiervirinae</taxon>
        <taxon>Kayfunavirus</taxon>
        <taxon>Kayfunavirus CY1</taxon>
    </lineage>
</organism>
<reference evidence="1 2" key="1">
    <citation type="submission" date="2022-03" db="EMBL/GenBank/DDBJ databases">
        <authorList>
            <person name="Shi Z."/>
            <person name="Wan R."/>
            <person name="Cao Y."/>
            <person name="An W."/>
            <person name="Zhang X."/>
            <person name="Qin K."/>
            <person name="Zhao J."/>
            <person name="Wang Y."/>
            <person name="Dai G."/>
            <person name="Li Y."/>
            <person name="Li Y."/>
        </authorList>
    </citation>
    <scope>NUCLEOTIDE SEQUENCE [LARGE SCALE GENOMIC DNA]</scope>
</reference>
<keyword evidence="2" id="KW-1185">Reference proteome</keyword>